<dbReference type="InterPro" id="IPR003593">
    <property type="entry name" value="AAA+_ATPase"/>
</dbReference>
<feature type="transmembrane region" description="Helical" evidence="7">
    <location>
        <begin position="160"/>
        <end position="178"/>
    </location>
</feature>
<organism evidence="10 11">
    <name type="scientific">Mesobacillus maritimus</name>
    <dbReference type="NCBI Taxonomy" id="1643336"/>
    <lineage>
        <taxon>Bacteria</taxon>
        <taxon>Bacillati</taxon>
        <taxon>Bacillota</taxon>
        <taxon>Bacilli</taxon>
        <taxon>Bacillales</taxon>
        <taxon>Bacillaceae</taxon>
        <taxon>Mesobacillus</taxon>
    </lineage>
</organism>
<keyword evidence="2 7" id="KW-0812">Transmembrane</keyword>
<dbReference type="RefSeq" id="WP_221871845.1">
    <property type="nucleotide sequence ID" value="NZ_JACWFH010000007.1"/>
</dbReference>
<evidence type="ECO:0000256" key="7">
    <source>
        <dbReference type="SAM" id="Phobius"/>
    </source>
</evidence>
<evidence type="ECO:0000256" key="3">
    <source>
        <dbReference type="ARBA" id="ARBA00022741"/>
    </source>
</evidence>
<comment type="caution">
    <text evidence="10">The sequence shown here is derived from an EMBL/GenBank/DDBJ whole genome shotgun (WGS) entry which is preliminary data.</text>
</comment>
<dbReference type="InterPro" id="IPR039421">
    <property type="entry name" value="Type_1_exporter"/>
</dbReference>
<keyword evidence="3" id="KW-0547">Nucleotide-binding</keyword>
<dbReference type="EMBL" id="JACWFH010000007">
    <property type="protein sequence ID" value="MBY0096212.1"/>
    <property type="molecule type" value="Genomic_DNA"/>
</dbReference>
<feature type="transmembrane region" description="Helical" evidence="7">
    <location>
        <begin position="54"/>
        <end position="72"/>
    </location>
</feature>
<dbReference type="SUPFAM" id="SSF52540">
    <property type="entry name" value="P-loop containing nucleoside triphosphate hydrolases"/>
    <property type="match status" value="1"/>
</dbReference>
<dbReference type="GO" id="GO:0005524">
    <property type="term" value="F:ATP binding"/>
    <property type="evidence" value="ECO:0007669"/>
    <property type="project" value="UniProtKB-KW"/>
</dbReference>
<evidence type="ECO:0000256" key="4">
    <source>
        <dbReference type="ARBA" id="ARBA00022840"/>
    </source>
</evidence>
<feature type="transmembrane region" description="Helical" evidence="7">
    <location>
        <begin position="245"/>
        <end position="266"/>
    </location>
</feature>
<dbReference type="InterPro" id="IPR027417">
    <property type="entry name" value="P-loop_NTPase"/>
</dbReference>
<dbReference type="InterPro" id="IPR017871">
    <property type="entry name" value="ABC_transporter-like_CS"/>
</dbReference>
<dbReference type="PROSITE" id="PS00211">
    <property type="entry name" value="ABC_TRANSPORTER_1"/>
    <property type="match status" value="1"/>
</dbReference>
<dbReference type="SUPFAM" id="SSF90123">
    <property type="entry name" value="ABC transporter transmembrane region"/>
    <property type="match status" value="1"/>
</dbReference>
<feature type="transmembrane region" description="Helical" evidence="7">
    <location>
        <begin position="16"/>
        <end position="34"/>
    </location>
</feature>
<keyword evidence="4 10" id="KW-0067">ATP-binding</keyword>
<evidence type="ECO:0000256" key="5">
    <source>
        <dbReference type="ARBA" id="ARBA00022989"/>
    </source>
</evidence>
<feature type="domain" description="ABC transmembrane type-1" evidence="9">
    <location>
        <begin position="19"/>
        <end position="301"/>
    </location>
</feature>
<evidence type="ECO:0000259" key="8">
    <source>
        <dbReference type="PROSITE" id="PS50893"/>
    </source>
</evidence>
<evidence type="ECO:0000259" key="9">
    <source>
        <dbReference type="PROSITE" id="PS50929"/>
    </source>
</evidence>
<evidence type="ECO:0000313" key="11">
    <source>
        <dbReference type="Proteomes" id="UP000769780"/>
    </source>
</evidence>
<dbReference type="InterPro" id="IPR036640">
    <property type="entry name" value="ABC1_TM_sf"/>
</dbReference>
<protein>
    <submittedName>
        <fullName evidence="10">ABC transporter ATP-binding protein</fullName>
    </submittedName>
</protein>
<dbReference type="PROSITE" id="PS50929">
    <property type="entry name" value="ABC_TM1F"/>
    <property type="match status" value="1"/>
</dbReference>
<name>A0ABS7K1U1_9BACI</name>
<gene>
    <name evidence="10" type="ORF">H0185_05255</name>
</gene>
<evidence type="ECO:0000256" key="1">
    <source>
        <dbReference type="ARBA" id="ARBA00004651"/>
    </source>
</evidence>
<dbReference type="Pfam" id="PF00664">
    <property type="entry name" value="ABC_membrane"/>
    <property type="match status" value="1"/>
</dbReference>
<evidence type="ECO:0000256" key="2">
    <source>
        <dbReference type="ARBA" id="ARBA00022692"/>
    </source>
</evidence>
<dbReference type="InterPro" id="IPR011527">
    <property type="entry name" value="ABC1_TM_dom"/>
</dbReference>
<feature type="transmembrane region" description="Helical" evidence="7">
    <location>
        <begin position="129"/>
        <end position="154"/>
    </location>
</feature>
<keyword evidence="6 7" id="KW-0472">Membrane</keyword>
<feature type="domain" description="ABC transporter" evidence="8">
    <location>
        <begin position="335"/>
        <end position="568"/>
    </location>
</feature>
<dbReference type="Pfam" id="PF00005">
    <property type="entry name" value="ABC_tran"/>
    <property type="match status" value="1"/>
</dbReference>
<dbReference type="PANTHER" id="PTHR43394">
    <property type="entry name" value="ATP-DEPENDENT PERMEASE MDL1, MITOCHONDRIAL"/>
    <property type="match status" value="1"/>
</dbReference>
<dbReference type="SMART" id="SM00382">
    <property type="entry name" value="AAA"/>
    <property type="match status" value="1"/>
</dbReference>
<comment type="subcellular location">
    <subcellularLocation>
        <location evidence="1">Cell membrane</location>
        <topology evidence="1">Multi-pass membrane protein</topology>
    </subcellularLocation>
</comment>
<dbReference type="Gene3D" id="1.20.1560.10">
    <property type="entry name" value="ABC transporter type 1, transmembrane domain"/>
    <property type="match status" value="1"/>
</dbReference>
<keyword evidence="5 7" id="KW-1133">Transmembrane helix</keyword>
<reference evidence="10 11" key="1">
    <citation type="submission" date="2020-07" db="EMBL/GenBank/DDBJ databases">
        <title>Fungal Genomes of the International Space Station.</title>
        <authorList>
            <person name="Seuylemezian A."/>
            <person name="Singh N.K."/>
            <person name="Wood J."/>
            <person name="Venkateswaran K."/>
        </authorList>
    </citation>
    <scope>NUCLEOTIDE SEQUENCE [LARGE SCALE GENOMIC DNA]</scope>
    <source>
        <strain evidence="10 11">PL-B2</strain>
    </source>
</reference>
<dbReference type="PROSITE" id="PS50893">
    <property type="entry name" value="ABC_TRANSPORTER_2"/>
    <property type="match status" value="1"/>
</dbReference>
<proteinExistence type="predicted"/>
<evidence type="ECO:0000256" key="6">
    <source>
        <dbReference type="ARBA" id="ARBA00023136"/>
    </source>
</evidence>
<dbReference type="CDD" id="cd18542">
    <property type="entry name" value="ABC_6TM_YknU_like"/>
    <property type="match status" value="1"/>
</dbReference>
<dbReference type="InterPro" id="IPR003439">
    <property type="entry name" value="ABC_transporter-like_ATP-bd"/>
</dbReference>
<evidence type="ECO:0000313" key="10">
    <source>
        <dbReference type="EMBL" id="MBY0096212.1"/>
    </source>
</evidence>
<dbReference type="Proteomes" id="UP000769780">
    <property type="component" value="Unassembled WGS sequence"/>
</dbReference>
<dbReference type="Gene3D" id="3.40.50.300">
    <property type="entry name" value="P-loop containing nucleotide triphosphate hydrolases"/>
    <property type="match status" value="1"/>
</dbReference>
<accession>A0ABS7K1U1</accession>
<sequence length="584" mass="66322">MHSIRWVWGYIRKYRLGLFIGLAMALFVSVLNMVNPYISGMIIDKVIYDNQTELLWPLLAIMVGVTLSKTVIRYSYQLIFERISQNTIFKIREKLYDRLHTLDFHFYDRTKTGDIMARMTGDMEAVRHFTAWVIYMIFENATILLFALGLMFYIHPPLALAMLAVTPIIGFLAFRLTYSVRPTFSAIRGQFARLNSVVQENISGNRVVKAFAKEDYEIQKFSVENAAFKEKNLNSARIWEKYLPVLDSLAGVLTVIMILVGGIMVINGSLTVGQLVTFNSLIWALTNPMRMAGWLINDVQRFIASAEKVEELLNTEPEIINPEEVVKVKELKGFVDFNAVSFRYGDELVLKDISFNVLPGQTVGIIGPTGSGKSTLINLLSRFYDTDCGDVSVDRTNVKDWDLYKLRENMATVMQDIFLFSDTIEGNIAYGNPHATLEEVQEAAKRAEAHEFISKLPEGYDTIVGERGVGLSGGQRQRIALARAFLKDSSIIILDDTTSSVDMETELKIQNTLRANFKEKTCFIIAHRISSVKEADLILVMQDGMIIERGKHDELVNKKGYYYTVLQNQYGNFDEQHQSKEVSI</sequence>
<keyword evidence="11" id="KW-1185">Reference proteome</keyword>
<dbReference type="PANTHER" id="PTHR43394:SF1">
    <property type="entry name" value="ATP-BINDING CASSETTE SUB-FAMILY B MEMBER 10, MITOCHONDRIAL"/>
    <property type="match status" value="1"/>
</dbReference>